<evidence type="ECO:0000256" key="11">
    <source>
        <dbReference type="ARBA" id="ARBA00023204"/>
    </source>
</evidence>
<evidence type="ECO:0000256" key="5">
    <source>
        <dbReference type="ARBA" id="ARBA00022679"/>
    </source>
</evidence>
<dbReference type="FunFam" id="3.40.1170.60:FF:000023">
    <property type="entry name" value="DNA repair protein REV1"/>
    <property type="match status" value="1"/>
</dbReference>
<keyword evidence="5 14" id="KW-0808">Transferase</keyword>
<dbReference type="EMBL" id="ALIE01000187">
    <property type="protein sequence ID" value="EJS41530.1"/>
    <property type="molecule type" value="Genomic_DNA"/>
</dbReference>
<dbReference type="InterPro" id="IPR053848">
    <property type="entry name" value="IMS_HHH_1"/>
</dbReference>
<gene>
    <name evidence="19" type="ORF">SU7_3408</name>
</gene>
<evidence type="ECO:0000256" key="8">
    <source>
        <dbReference type="ARBA" id="ARBA00022763"/>
    </source>
</evidence>
<evidence type="ECO:0000256" key="6">
    <source>
        <dbReference type="ARBA" id="ARBA00022695"/>
    </source>
</evidence>
<feature type="binding site" evidence="15">
    <location>
        <position position="467"/>
    </location>
    <ligand>
        <name>Mg(2+)</name>
        <dbReference type="ChEBI" id="CHEBI:18420"/>
        <label>1</label>
    </ligand>
</feature>
<evidence type="ECO:0000256" key="15">
    <source>
        <dbReference type="PIRSR" id="PIRSR036573-2"/>
    </source>
</evidence>
<keyword evidence="16" id="KW-0175">Coiled coil</keyword>
<dbReference type="Pfam" id="PF21999">
    <property type="entry name" value="IMS_HHH_1"/>
    <property type="match status" value="1"/>
</dbReference>
<dbReference type="EC" id="2.7.7.-" evidence="14"/>
<dbReference type="CDD" id="cd01701">
    <property type="entry name" value="PolY_Rev1"/>
    <property type="match status" value="1"/>
</dbReference>
<sequence>MGEYEGLIDLLDSDLEYSVKKETPDRSNCFTQSTFNDSHLALKTGGLNTKSFLSTLSDDSLIEYVKQLSQTNKNNSNLTAGTPKFTTENLDCDDLHADLSSSEGSPTAHSLIEIQESANDNDDIKKNTVYTRETYFQDKAQGQSMQDQILRDQYKDHISSQNGKIFKNCVIYINGYTKPGRLQLHEIIVLHGGKFLHHLSAKKTVTHVVASNLPLKKRIEFASYKVVSPEWITDSINEERLVPWQNYSLTAKLDEQQKKLDNCKTVNATPLPLRPSLREKPPRVSSALLPIEPPSLTNLCDFESKKIVACNDPDFLNSYFAHSRLHHLSEWKANLRDKFLHENINKCTKITKKDTYIIFHIDFDCFFATVAYLCRSACFSTFDFEKDPIVVCHGTKNSDIASCNYVARSFGIRNGMWVSQAEKLLPNGIKLTLLPYNFEQFQSKSEAFYNTLKGSNIFNLILPISIDEAVCVKIISDDVLDIDSSNAKLCEKIRQEIFQETNGCTVSIGCSDSLVLARLALKLAKPNGHNITFKSDVSEKFWSSFKLDDLPGVGNSIVSRLESTFNNPRSLNDLKKRYTLDSLKANVGSKLGMKIYLALQGQDDEESLKILYDPKEVLQRKSLSIDINWGIRFENITQVDLFIERGCQYLLKKMNKINKTTSQITLKLMKRCENAPIEPPKYMGMGRCDSLRRSNRLGIPTDEFGVIATEMKSMYRSLGCPPKELRGIALQFNKLVDADSGNNQLKLRLPFKSIVTNKAFEELPEYLKNDINNEFNRRNYVRNESVLASNLSSSKKRRSAFLRTTNKNELPNTMEEQFMNQLPTQVQAEVRHDLRIQKKIQQTKLGKLQEKIERREKNLQNEKNHFMGHNSIFKPIKFQNLTRFKGICQLVMQWVTETVGDGGPHEKDVKLFVKYLIKLCDSNRVHLVLHLSNLISRELNLCASLNQDHSGFQVWEKILLSDIIPLLNRNKHTFQTVRKLDMDFEI</sequence>
<evidence type="ECO:0000256" key="3">
    <source>
        <dbReference type="ARBA" id="ARBA00020399"/>
    </source>
</evidence>
<evidence type="ECO:0000256" key="1">
    <source>
        <dbReference type="ARBA" id="ARBA00004123"/>
    </source>
</evidence>
<evidence type="ECO:0000256" key="4">
    <source>
        <dbReference type="ARBA" id="ARBA00022634"/>
    </source>
</evidence>
<dbReference type="Gene3D" id="3.40.1170.60">
    <property type="match status" value="1"/>
</dbReference>
<dbReference type="GO" id="GO:0005634">
    <property type="term" value="C:nucleus"/>
    <property type="evidence" value="ECO:0007669"/>
    <property type="project" value="UniProtKB-SubCell"/>
</dbReference>
<dbReference type="Gene3D" id="3.40.50.10190">
    <property type="entry name" value="BRCT domain"/>
    <property type="match status" value="1"/>
</dbReference>
<dbReference type="PROSITE" id="PS50172">
    <property type="entry name" value="BRCT"/>
    <property type="match status" value="1"/>
</dbReference>
<proteinExistence type="inferred from homology"/>
<evidence type="ECO:0000256" key="16">
    <source>
        <dbReference type="SAM" id="Coils"/>
    </source>
</evidence>
<dbReference type="GO" id="GO:0006281">
    <property type="term" value="P:DNA repair"/>
    <property type="evidence" value="ECO:0007669"/>
    <property type="project" value="UniProtKB-KW"/>
</dbReference>
<dbReference type="GO" id="GO:0042276">
    <property type="term" value="P:error-prone translesion synthesis"/>
    <property type="evidence" value="ECO:0007669"/>
    <property type="project" value="InterPro"/>
</dbReference>
<feature type="binding site" evidence="15">
    <location>
        <position position="362"/>
    </location>
    <ligand>
        <name>Mg(2+)</name>
        <dbReference type="ChEBI" id="CHEBI:18420"/>
        <label>1</label>
    </ligand>
</feature>
<keyword evidence="8 14" id="KW-0227">DNA damage</keyword>
<organism evidence="19 20">
    <name type="scientific">Saccharomyces arboricola (strain H-6 / AS 2.3317 / CBS 10644)</name>
    <name type="common">Yeast</name>
    <dbReference type="NCBI Taxonomy" id="1160507"/>
    <lineage>
        <taxon>Eukaryota</taxon>
        <taxon>Fungi</taxon>
        <taxon>Dikarya</taxon>
        <taxon>Ascomycota</taxon>
        <taxon>Saccharomycotina</taxon>
        <taxon>Saccharomycetes</taxon>
        <taxon>Saccharomycetales</taxon>
        <taxon>Saccharomycetaceae</taxon>
        <taxon>Saccharomyces</taxon>
    </lineage>
</organism>
<dbReference type="GO" id="GO:0003684">
    <property type="term" value="F:damaged DNA binding"/>
    <property type="evidence" value="ECO:0007669"/>
    <property type="project" value="UniProtKB-UniRule"/>
</dbReference>
<dbReference type="FunFam" id="3.40.50.10190:FF:000011">
    <property type="entry name" value="DNA repair protein REV1"/>
    <property type="match status" value="1"/>
</dbReference>
<dbReference type="GO" id="GO:0017125">
    <property type="term" value="F:deoxycytidyl transferase activity"/>
    <property type="evidence" value="ECO:0007669"/>
    <property type="project" value="TreeGrafter"/>
</dbReference>
<reference evidence="19 20" key="1">
    <citation type="journal article" date="2013" name="BMC Genomics">
        <title>High quality de novo sequencing and assembly of the Saccharomyces arboricolus genome.</title>
        <authorList>
            <person name="Liti G."/>
            <person name="Nguyen Ba A.N."/>
            <person name="Blythe M."/>
            <person name="Mueller C.A."/>
            <person name="Bergstroem A."/>
            <person name="Cubillos F.A."/>
            <person name="Dafhnis-Calas F."/>
            <person name="Khoshraftar S."/>
            <person name="Malla S."/>
            <person name="Mehta N."/>
            <person name="Siow C.C."/>
            <person name="Warringer J."/>
            <person name="Moses A.M."/>
            <person name="Louis E.J."/>
            <person name="Nieduszynski C.A."/>
        </authorList>
    </citation>
    <scope>NUCLEOTIDE SEQUENCE [LARGE SCALE GENOMIC DNA]</scope>
    <source>
        <strain evidence="20">H-6 / AS 2.3317 / CBS 10644</strain>
    </source>
</reference>
<dbReference type="GO" id="GO:0070987">
    <property type="term" value="P:error-free translesion synthesis"/>
    <property type="evidence" value="ECO:0007669"/>
    <property type="project" value="UniProtKB-ARBA"/>
</dbReference>
<dbReference type="InterPro" id="IPR017961">
    <property type="entry name" value="DNA_pol_Y-fam_little_finger"/>
</dbReference>
<evidence type="ECO:0000256" key="7">
    <source>
        <dbReference type="ARBA" id="ARBA00022723"/>
    </source>
</evidence>
<evidence type="ECO:0000256" key="9">
    <source>
        <dbReference type="ARBA" id="ARBA00022842"/>
    </source>
</evidence>
<dbReference type="InterPro" id="IPR001126">
    <property type="entry name" value="UmuC"/>
</dbReference>
<evidence type="ECO:0000256" key="12">
    <source>
        <dbReference type="ARBA" id="ARBA00023242"/>
    </source>
</evidence>
<dbReference type="InterPro" id="IPR001357">
    <property type="entry name" value="BRCT_dom"/>
</dbReference>
<dbReference type="CDD" id="cd17719">
    <property type="entry name" value="BRCT_Rev1"/>
    <property type="match status" value="1"/>
</dbReference>
<dbReference type="InterPro" id="IPR036775">
    <property type="entry name" value="DNA_pol_Y-fam_lit_finger_sf"/>
</dbReference>
<dbReference type="InterPro" id="IPR036420">
    <property type="entry name" value="BRCT_dom_sf"/>
</dbReference>
<keyword evidence="4 14" id="KW-0237">DNA synthesis</keyword>
<dbReference type="HOGENOM" id="CLU_003901_1_0_1"/>
<dbReference type="AlphaFoldDB" id="J8PHD8"/>
<dbReference type="InterPro" id="IPR043128">
    <property type="entry name" value="Rev_trsase/Diguanyl_cyclase"/>
</dbReference>
<dbReference type="PANTHER" id="PTHR45990">
    <property type="entry name" value="DNA REPAIR PROTEIN REV1"/>
    <property type="match status" value="1"/>
</dbReference>
<keyword evidence="20" id="KW-1185">Reference proteome</keyword>
<evidence type="ECO:0000256" key="10">
    <source>
        <dbReference type="ARBA" id="ARBA00023125"/>
    </source>
</evidence>
<evidence type="ECO:0000259" key="17">
    <source>
        <dbReference type="PROSITE" id="PS50172"/>
    </source>
</evidence>
<dbReference type="SUPFAM" id="SSF56672">
    <property type="entry name" value="DNA/RNA polymerases"/>
    <property type="match status" value="1"/>
</dbReference>
<dbReference type="OrthoDB" id="427711at2759"/>
<comment type="similarity">
    <text evidence="2 14">Belongs to the DNA polymerase type-Y family.</text>
</comment>
<protein>
    <recommendedName>
        <fullName evidence="3 14">DNA repair protein REV1</fullName>
        <ecNumber evidence="14">2.7.7.-</ecNumber>
    </recommendedName>
</protein>
<dbReference type="FunFam" id="3.30.1490.100:FF:000001">
    <property type="entry name" value="DNA repair protein REV1"/>
    <property type="match status" value="1"/>
</dbReference>
<dbReference type="InterPro" id="IPR012112">
    <property type="entry name" value="REV1"/>
</dbReference>
<keyword evidence="9 15" id="KW-0460">Magnesium</keyword>
<dbReference type="Gene3D" id="3.30.70.270">
    <property type="match status" value="1"/>
</dbReference>
<dbReference type="PANTHER" id="PTHR45990:SF1">
    <property type="entry name" value="DNA REPAIR PROTEIN REV1"/>
    <property type="match status" value="1"/>
</dbReference>
<evidence type="ECO:0000256" key="2">
    <source>
        <dbReference type="ARBA" id="ARBA00010945"/>
    </source>
</evidence>
<accession>J8PHD8</accession>
<dbReference type="SMART" id="SM00292">
    <property type="entry name" value="BRCT"/>
    <property type="match status" value="1"/>
</dbReference>
<dbReference type="Pfam" id="PF11799">
    <property type="entry name" value="IMS_C"/>
    <property type="match status" value="1"/>
</dbReference>
<dbReference type="PIRSF" id="PIRSF036573">
    <property type="entry name" value="REV1"/>
    <property type="match status" value="1"/>
</dbReference>
<evidence type="ECO:0000313" key="19">
    <source>
        <dbReference type="EMBL" id="EJS41530.1"/>
    </source>
</evidence>
<keyword evidence="10 14" id="KW-0238">DNA-binding</keyword>
<name>J8PHD8_SACAR</name>
<evidence type="ECO:0000256" key="13">
    <source>
        <dbReference type="ARBA" id="ARBA00058985"/>
    </source>
</evidence>
<dbReference type="Gene3D" id="6.10.250.1490">
    <property type="match status" value="1"/>
</dbReference>
<comment type="cofactor">
    <cofactor evidence="15">
        <name>Mg(2+)</name>
        <dbReference type="ChEBI" id="CHEBI:18420"/>
    </cofactor>
    <text evidence="15">Binds 2 magnesium ions.</text>
</comment>
<feature type="domain" description="BRCT" evidence="17">
    <location>
        <begin position="161"/>
        <end position="249"/>
    </location>
</feature>
<dbReference type="InterPro" id="IPR043502">
    <property type="entry name" value="DNA/RNA_pol_sf"/>
</dbReference>
<feature type="coiled-coil region" evidence="16">
    <location>
        <begin position="838"/>
        <end position="865"/>
    </location>
</feature>
<comment type="function">
    <text evidence="13">Deoxycytidyl transferase involved in DNA repair. Transfers a dCMP residue from dCTP to the 3'-end of a DNA primer in a template-dependent reaction. May assist in the first step in the bypass of abasic lesions by the insertion of a nucleotide opposite the lesion. Required for normal induction of mutations by physical and chemical agents. Involved in mitochondrial DNA mutagenesis.</text>
</comment>
<feature type="binding site" evidence="15">
    <location>
        <position position="468"/>
    </location>
    <ligand>
        <name>Mg(2+)</name>
        <dbReference type="ChEBI" id="CHEBI:18420"/>
        <label>1</label>
    </ligand>
</feature>
<dbReference type="GO" id="GO:0003887">
    <property type="term" value="F:DNA-directed DNA polymerase activity"/>
    <property type="evidence" value="ECO:0007669"/>
    <property type="project" value="InterPro"/>
</dbReference>
<dbReference type="SUPFAM" id="SSF52113">
    <property type="entry name" value="BRCT domain"/>
    <property type="match status" value="1"/>
</dbReference>
<dbReference type="GO" id="GO:0046872">
    <property type="term" value="F:metal ion binding"/>
    <property type="evidence" value="ECO:0007669"/>
    <property type="project" value="UniProtKB-KW"/>
</dbReference>
<dbReference type="Gene3D" id="3.30.1490.100">
    <property type="entry name" value="DNA polymerase, Y-family, little finger domain"/>
    <property type="match status" value="1"/>
</dbReference>
<dbReference type="Gene3D" id="1.10.150.20">
    <property type="entry name" value="5' to 3' exonuclease, C-terminal subdomain"/>
    <property type="match status" value="1"/>
</dbReference>
<comment type="caution">
    <text evidence="19">The sequence shown here is derived from an EMBL/GenBank/DDBJ whole genome shotgun (WGS) entry which is preliminary data.</text>
</comment>
<dbReference type="Pfam" id="PF00817">
    <property type="entry name" value="IMS"/>
    <property type="match status" value="1"/>
</dbReference>
<dbReference type="SUPFAM" id="SSF100879">
    <property type="entry name" value="Lesion bypass DNA polymerase (Y-family), little finger domain"/>
    <property type="match status" value="1"/>
</dbReference>
<keyword evidence="12 14" id="KW-0539">Nucleus</keyword>
<keyword evidence="7 15" id="KW-0479">Metal-binding</keyword>
<dbReference type="Pfam" id="PF16589">
    <property type="entry name" value="BRCT_2"/>
    <property type="match status" value="1"/>
</dbReference>
<dbReference type="Proteomes" id="UP000006968">
    <property type="component" value="Chromosome XV"/>
</dbReference>
<feature type="domain" description="UmuC" evidence="18">
    <location>
        <begin position="358"/>
        <end position="554"/>
    </location>
</feature>
<comment type="subcellular location">
    <subcellularLocation>
        <location evidence="1 14">Nucleus</location>
    </subcellularLocation>
</comment>
<evidence type="ECO:0000256" key="14">
    <source>
        <dbReference type="PIRNR" id="PIRNR036573"/>
    </source>
</evidence>
<evidence type="ECO:0000259" key="18">
    <source>
        <dbReference type="PROSITE" id="PS50173"/>
    </source>
</evidence>
<dbReference type="PROSITE" id="PS50173">
    <property type="entry name" value="UMUC"/>
    <property type="match status" value="1"/>
</dbReference>
<evidence type="ECO:0000313" key="20">
    <source>
        <dbReference type="Proteomes" id="UP000006968"/>
    </source>
</evidence>
<keyword evidence="6 14" id="KW-0548">Nucleotidyltransferase</keyword>
<keyword evidence="11 14" id="KW-0234">DNA repair</keyword>